<reference evidence="1" key="1">
    <citation type="submission" date="2018-02" db="EMBL/GenBank/DDBJ databases">
        <authorList>
            <person name="Cohen D.B."/>
            <person name="Kent A.D."/>
        </authorList>
    </citation>
    <scope>NUCLEOTIDE SEQUENCE</scope>
</reference>
<sequence length="48" mass="5302">MLSQDHGDVCVVIVRHALYGLCRGFVWCGLMLCVKSSPMSSWILAVYG</sequence>
<proteinExistence type="predicted"/>
<evidence type="ECO:0000313" key="1">
    <source>
        <dbReference type="EMBL" id="SPC84886.1"/>
    </source>
</evidence>
<protein>
    <submittedName>
        <fullName evidence="1">Uncharacterized protein</fullName>
    </submittedName>
</protein>
<gene>
    <name evidence="1" type="ORF">FSB_LOCUS12768</name>
</gene>
<name>A0A2N9F1M6_FAGSY</name>
<organism evidence="1">
    <name type="scientific">Fagus sylvatica</name>
    <name type="common">Beechnut</name>
    <dbReference type="NCBI Taxonomy" id="28930"/>
    <lineage>
        <taxon>Eukaryota</taxon>
        <taxon>Viridiplantae</taxon>
        <taxon>Streptophyta</taxon>
        <taxon>Embryophyta</taxon>
        <taxon>Tracheophyta</taxon>
        <taxon>Spermatophyta</taxon>
        <taxon>Magnoliopsida</taxon>
        <taxon>eudicotyledons</taxon>
        <taxon>Gunneridae</taxon>
        <taxon>Pentapetalae</taxon>
        <taxon>rosids</taxon>
        <taxon>fabids</taxon>
        <taxon>Fagales</taxon>
        <taxon>Fagaceae</taxon>
        <taxon>Fagus</taxon>
    </lineage>
</organism>
<dbReference type="EMBL" id="OIVN01000739">
    <property type="protein sequence ID" value="SPC84886.1"/>
    <property type="molecule type" value="Genomic_DNA"/>
</dbReference>
<dbReference type="AlphaFoldDB" id="A0A2N9F1M6"/>
<accession>A0A2N9F1M6</accession>